<evidence type="ECO:0000313" key="4">
    <source>
        <dbReference type="EMBL" id="HIW00371.1"/>
    </source>
</evidence>
<reference evidence="4" key="2">
    <citation type="submission" date="2021-04" db="EMBL/GenBank/DDBJ databases">
        <authorList>
            <person name="Gilroy R."/>
        </authorList>
    </citation>
    <scope>NUCLEOTIDE SEQUENCE</scope>
    <source>
        <strain evidence="4">ChiHecec2B26-446</strain>
    </source>
</reference>
<keyword evidence="2" id="KW-0732">Signal</keyword>
<gene>
    <name evidence="4" type="ORF">H9894_04205</name>
</gene>
<feature type="region of interest" description="Disordered" evidence="1">
    <location>
        <begin position="23"/>
        <end position="43"/>
    </location>
</feature>
<comment type="caution">
    <text evidence="4">The sequence shown here is derived from an EMBL/GenBank/DDBJ whole genome shotgun (WGS) entry which is preliminary data.</text>
</comment>
<dbReference type="PROSITE" id="PS50830">
    <property type="entry name" value="TNASE_3"/>
    <property type="match status" value="1"/>
</dbReference>
<dbReference type="AlphaFoldDB" id="A0A9D1PWI1"/>
<feature type="signal peptide" evidence="2">
    <location>
        <begin position="1"/>
        <end position="23"/>
    </location>
</feature>
<evidence type="ECO:0000256" key="1">
    <source>
        <dbReference type="SAM" id="MobiDB-lite"/>
    </source>
</evidence>
<dbReference type="Pfam" id="PF00565">
    <property type="entry name" value="SNase"/>
    <property type="match status" value="1"/>
</dbReference>
<feature type="chain" id="PRO_5039439411" evidence="2">
    <location>
        <begin position="24"/>
        <end position="286"/>
    </location>
</feature>
<evidence type="ECO:0000313" key="5">
    <source>
        <dbReference type="Proteomes" id="UP000886752"/>
    </source>
</evidence>
<feature type="domain" description="TNase-like" evidence="3">
    <location>
        <begin position="57"/>
        <end position="224"/>
    </location>
</feature>
<sequence length="286" mass="31591">MPVCLLLTVLCLFSLPGSSPALAQPDSGQAAAAPLSRPVGTPPEEELVLPEIPLLPAWPKARIVLVLDGDTLRLGDRRTIRLACIDAPELALSSPTTFVNQELREENFRAEEAAPADQAGQAQKARQARPLRKELYFAREAQQALRKLALKKKATLRCATSKKDPQGRLVCDVLLENGTSLSAFMVEHGFAYVVRDADFPGEYVQMLLRLQARAMANRRGFWGVILSLEAAKHPWIGNTQTHLFYSSQDVRGQQIKPRLRQYFGTLLDAFSSGFAPARSLDFWPAS</sequence>
<organism evidence="4 5">
    <name type="scientific">Candidatus Desulfovibrio intestinipullorum</name>
    <dbReference type="NCBI Taxonomy" id="2838536"/>
    <lineage>
        <taxon>Bacteria</taxon>
        <taxon>Pseudomonadati</taxon>
        <taxon>Thermodesulfobacteriota</taxon>
        <taxon>Desulfovibrionia</taxon>
        <taxon>Desulfovibrionales</taxon>
        <taxon>Desulfovibrionaceae</taxon>
        <taxon>Desulfovibrio</taxon>
    </lineage>
</organism>
<protein>
    <submittedName>
        <fullName evidence="4">Thermonuclease family protein</fullName>
    </submittedName>
</protein>
<dbReference type="InterPro" id="IPR035437">
    <property type="entry name" value="SNase_OB-fold_sf"/>
</dbReference>
<dbReference type="Proteomes" id="UP000886752">
    <property type="component" value="Unassembled WGS sequence"/>
</dbReference>
<dbReference type="InterPro" id="IPR016071">
    <property type="entry name" value="Staphylococal_nuclease_OB-fold"/>
</dbReference>
<dbReference type="Gene3D" id="2.40.50.90">
    <property type="match status" value="1"/>
</dbReference>
<evidence type="ECO:0000259" key="3">
    <source>
        <dbReference type="PROSITE" id="PS50830"/>
    </source>
</evidence>
<dbReference type="EMBL" id="DXHV01000045">
    <property type="protein sequence ID" value="HIW00371.1"/>
    <property type="molecule type" value="Genomic_DNA"/>
</dbReference>
<accession>A0A9D1PWI1</accession>
<name>A0A9D1PWI1_9BACT</name>
<dbReference type="SMART" id="SM00318">
    <property type="entry name" value="SNc"/>
    <property type="match status" value="1"/>
</dbReference>
<proteinExistence type="predicted"/>
<reference evidence="4" key="1">
    <citation type="journal article" date="2021" name="PeerJ">
        <title>Extensive microbial diversity within the chicken gut microbiome revealed by metagenomics and culture.</title>
        <authorList>
            <person name="Gilroy R."/>
            <person name="Ravi A."/>
            <person name="Getino M."/>
            <person name="Pursley I."/>
            <person name="Horton D.L."/>
            <person name="Alikhan N.F."/>
            <person name="Baker D."/>
            <person name="Gharbi K."/>
            <person name="Hall N."/>
            <person name="Watson M."/>
            <person name="Adriaenssens E.M."/>
            <person name="Foster-Nyarko E."/>
            <person name="Jarju S."/>
            <person name="Secka A."/>
            <person name="Antonio M."/>
            <person name="Oren A."/>
            <person name="Chaudhuri R.R."/>
            <person name="La Ragione R."/>
            <person name="Hildebrand F."/>
            <person name="Pallen M.J."/>
        </authorList>
    </citation>
    <scope>NUCLEOTIDE SEQUENCE</scope>
    <source>
        <strain evidence="4">ChiHecec2B26-446</strain>
    </source>
</reference>
<evidence type="ECO:0000256" key="2">
    <source>
        <dbReference type="SAM" id="SignalP"/>
    </source>
</evidence>
<dbReference type="SUPFAM" id="SSF50199">
    <property type="entry name" value="Staphylococcal nuclease"/>
    <property type="match status" value="1"/>
</dbReference>